<evidence type="ECO:0000256" key="4">
    <source>
        <dbReference type="ARBA" id="ARBA00022801"/>
    </source>
</evidence>
<dbReference type="PANTHER" id="PTHR13390">
    <property type="entry name" value="LIPASE"/>
    <property type="match status" value="1"/>
</dbReference>
<protein>
    <recommendedName>
        <fullName evidence="7">Lipid droplet-associated hydrolase</fullName>
    </recommendedName>
</protein>
<dbReference type="SUPFAM" id="SSF53474">
    <property type="entry name" value="alpha/beta-Hydrolases"/>
    <property type="match status" value="1"/>
</dbReference>
<dbReference type="EMBL" id="JAUESC010000383">
    <property type="protein sequence ID" value="KAK0585800.1"/>
    <property type="molecule type" value="Genomic_DNA"/>
</dbReference>
<sequence length="435" mass="47887">MLVRLLAPVATPALVSRSLFFRCRKKCTSFCTSRDMGLENLGSKVKKPVNFRLCNISSYTTELLEIQADDPTLQILLIPGNPGVITFYKDFVESLYELLGGNASITAIGHVAHTEKNWERGRLFSLQEQIDHKMDFIRQELPNNEVPVILVAHSIGSYISIEMLRRSSEKVIYCIGLYPFLALNLQSVKQSIIGKIAASSIISAGLSHIVASLGFLPRSALRFVVSKSLGSSWSAAAVEAACTHLPQYHVMRNILFMAKTEFGKLSEKPDWAFMRGNQDKIAFLFGTDDHWGPLQMFEEISKQAPDIAQSIEREGHTHAFSCTKSGSLWVADYVANLIKNKTSSSSHCAWGQAAVPCRAVPNPTRYARCTRSVSVVPPSYYAHLAAFRARYYIEGDGAGASDCGSGTGRAVSKEATPVQPIPPISPNVKNVIFYC</sequence>
<comment type="similarity">
    <text evidence="2">Belongs to the AB hydrolase superfamily. LDAH family.</text>
</comment>
<keyword evidence="3" id="KW-0551">Lipid droplet</keyword>
<evidence type="ECO:0008006" key="7">
    <source>
        <dbReference type="Google" id="ProtNLM"/>
    </source>
</evidence>
<reference evidence="5" key="1">
    <citation type="journal article" date="2022" name="Plant J.">
        <title>Strategies of tolerance reflected in two North American maple genomes.</title>
        <authorList>
            <person name="McEvoy S.L."/>
            <person name="Sezen U.U."/>
            <person name="Trouern-Trend A."/>
            <person name="McMahon S.M."/>
            <person name="Schaberg P.G."/>
            <person name="Yang J."/>
            <person name="Wegrzyn J.L."/>
            <person name="Swenson N.G."/>
        </authorList>
    </citation>
    <scope>NUCLEOTIDE SEQUENCE</scope>
    <source>
        <strain evidence="5">NS2018</strain>
    </source>
</reference>
<organism evidence="5 6">
    <name type="scientific">Acer saccharum</name>
    <name type="common">Sugar maple</name>
    <dbReference type="NCBI Taxonomy" id="4024"/>
    <lineage>
        <taxon>Eukaryota</taxon>
        <taxon>Viridiplantae</taxon>
        <taxon>Streptophyta</taxon>
        <taxon>Embryophyta</taxon>
        <taxon>Tracheophyta</taxon>
        <taxon>Spermatophyta</taxon>
        <taxon>Magnoliopsida</taxon>
        <taxon>eudicotyledons</taxon>
        <taxon>Gunneridae</taxon>
        <taxon>Pentapetalae</taxon>
        <taxon>rosids</taxon>
        <taxon>malvids</taxon>
        <taxon>Sapindales</taxon>
        <taxon>Sapindaceae</taxon>
        <taxon>Hippocastanoideae</taxon>
        <taxon>Acereae</taxon>
        <taxon>Acer</taxon>
    </lineage>
</organism>
<accession>A0AA39S8Q6</accession>
<dbReference type="AlphaFoldDB" id="A0AA39S8Q6"/>
<dbReference type="InterPro" id="IPR029058">
    <property type="entry name" value="AB_hydrolase_fold"/>
</dbReference>
<dbReference type="Gene3D" id="3.40.50.1820">
    <property type="entry name" value="alpha/beta hydrolase"/>
    <property type="match status" value="1"/>
</dbReference>
<dbReference type="Pfam" id="PF10230">
    <property type="entry name" value="LIDHydrolase"/>
    <property type="match status" value="1"/>
</dbReference>
<dbReference type="Proteomes" id="UP001168877">
    <property type="component" value="Unassembled WGS sequence"/>
</dbReference>
<evidence type="ECO:0000256" key="1">
    <source>
        <dbReference type="ARBA" id="ARBA00004502"/>
    </source>
</evidence>
<evidence type="ECO:0000313" key="6">
    <source>
        <dbReference type="Proteomes" id="UP001168877"/>
    </source>
</evidence>
<proteinExistence type="inferred from homology"/>
<keyword evidence="6" id="KW-1185">Reference proteome</keyword>
<evidence type="ECO:0000313" key="5">
    <source>
        <dbReference type="EMBL" id="KAK0585800.1"/>
    </source>
</evidence>
<dbReference type="FunFam" id="3.40.50.1820:FF:000267">
    <property type="entry name" value="Alpha/beta-Hydrolases superfamily protein"/>
    <property type="match status" value="1"/>
</dbReference>
<gene>
    <name evidence="5" type="ORF">LWI29_034127</name>
</gene>
<comment type="subcellular location">
    <subcellularLocation>
        <location evidence="1">Lipid droplet</location>
    </subcellularLocation>
</comment>
<reference evidence="5" key="2">
    <citation type="submission" date="2023-06" db="EMBL/GenBank/DDBJ databases">
        <authorList>
            <person name="Swenson N.G."/>
            <person name="Wegrzyn J.L."/>
            <person name="Mcevoy S.L."/>
        </authorList>
    </citation>
    <scope>NUCLEOTIDE SEQUENCE</scope>
    <source>
        <strain evidence="5">NS2018</strain>
        <tissue evidence="5">Leaf</tissue>
    </source>
</reference>
<evidence type="ECO:0000256" key="2">
    <source>
        <dbReference type="ARBA" id="ARBA00008300"/>
    </source>
</evidence>
<comment type="caution">
    <text evidence="5">The sequence shown here is derived from an EMBL/GenBank/DDBJ whole genome shotgun (WGS) entry which is preliminary data.</text>
</comment>
<keyword evidence="4" id="KW-0378">Hydrolase</keyword>
<dbReference type="GO" id="GO:0016298">
    <property type="term" value="F:lipase activity"/>
    <property type="evidence" value="ECO:0007669"/>
    <property type="project" value="InterPro"/>
</dbReference>
<dbReference type="InterPro" id="IPR019363">
    <property type="entry name" value="LDAH"/>
</dbReference>
<dbReference type="GO" id="GO:0003676">
    <property type="term" value="F:nucleic acid binding"/>
    <property type="evidence" value="ECO:0007669"/>
    <property type="project" value="InterPro"/>
</dbReference>
<dbReference type="Gene3D" id="3.30.420.10">
    <property type="entry name" value="Ribonuclease H-like superfamily/Ribonuclease H"/>
    <property type="match status" value="1"/>
</dbReference>
<dbReference type="PANTHER" id="PTHR13390:SF0">
    <property type="entry name" value="LIPID DROPLET-ASSOCIATED HYDROLASE"/>
    <property type="match status" value="1"/>
</dbReference>
<dbReference type="GO" id="GO:0019915">
    <property type="term" value="P:lipid storage"/>
    <property type="evidence" value="ECO:0007669"/>
    <property type="project" value="InterPro"/>
</dbReference>
<dbReference type="GO" id="GO:0005811">
    <property type="term" value="C:lipid droplet"/>
    <property type="evidence" value="ECO:0007669"/>
    <property type="project" value="UniProtKB-SubCell"/>
</dbReference>
<evidence type="ECO:0000256" key="3">
    <source>
        <dbReference type="ARBA" id="ARBA00022677"/>
    </source>
</evidence>
<name>A0AA39S8Q6_ACESA</name>
<dbReference type="InterPro" id="IPR036397">
    <property type="entry name" value="RNaseH_sf"/>
</dbReference>